<dbReference type="PANTHER" id="PTHR31318:SF1">
    <property type="entry name" value="POLYMORPHIC MEMBRANE PROTEIN REPEAT-CONTAINING PROTEIN-RELATED"/>
    <property type="match status" value="1"/>
</dbReference>
<evidence type="ECO:0000256" key="2">
    <source>
        <dbReference type="SAM" id="SignalP"/>
    </source>
</evidence>
<dbReference type="InterPro" id="IPR011050">
    <property type="entry name" value="Pectin_lyase_fold/virulence"/>
</dbReference>
<keyword evidence="1" id="KW-1133">Transmembrane helix</keyword>
<feature type="transmembrane region" description="Helical" evidence="1">
    <location>
        <begin position="514"/>
        <end position="535"/>
    </location>
</feature>
<proteinExistence type="predicted"/>
<accession>A0AAN7U5U0</accession>
<feature type="chain" id="PRO_5042910137" evidence="2">
    <location>
        <begin position="22"/>
        <end position="549"/>
    </location>
</feature>
<dbReference type="EMBL" id="JAVFKY010000001">
    <property type="protein sequence ID" value="KAK5582522.1"/>
    <property type="molecule type" value="Genomic_DNA"/>
</dbReference>
<keyword evidence="1" id="KW-0472">Membrane</keyword>
<keyword evidence="1" id="KW-0812">Transmembrane</keyword>
<evidence type="ECO:0000313" key="3">
    <source>
        <dbReference type="EMBL" id="KAK5582522.1"/>
    </source>
</evidence>
<keyword evidence="2" id="KW-0732">Signal</keyword>
<feature type="signal peptide" evidence="2">
    <location>
        <begin position="1"/>
        <end position="21"/>
    </location>
</feature>
<organism evidence="3 4">
    <name type="scientific">Dictyostelium firmibasis</name>
    <dbReference type="NCBI Taxonomy" id="79012"/>
    <lineage>
        <taxon>Eukaryota</taxon>
        <taxon>Amoebozoa</taxon>
        <taxon>Evosea</taxon>
        <taxon>Eumycetozoa</taxon>
        <taxon>Dictyostelia</taxon>
        <taxon>Dictyosteliales</taxon>
        <taxon>Dictyosteliaceae</taxon>
        <taxon>Dictyostelium</taxon>
    </lineage>
</organism>
<sequence>MNKIILVLLVLYVYIFSSNNANNNIVLGGLIECTCYTDSKSTLTSDCGTVATAPCQSISQSILSCSQYDSLTMNIEAGTYNINQATFGSITNKTISILNNDQTTSSVIIDLSNAIDSFIRIEPKTINDVNTISFTGITFQGGNKPYGPILFNNGTSVINLEITNCMFTNNTATLGGGSIAITQTNKNTDNPTVNSKINVSQSTFKNSILSKVSGGVFYIYDLNVEFTIDQSSFDNITALASGGIIYMRNGLLKMTNSIITSSYSNAAFFLSSEFPDTQFQFSNVNFSNALGGLGFAGTGFSTQLSFTNCNFLNNVNTGSIIGLNTGLISVQNCLFSNNNNKNSPGNSGGAITLVGSSAEIKNSLFINNYAQSGGAININSTVTGILDTVVSITSSQFINNTAVISGGAIALNSNGLTINNTIFTGNYVKANDHGPSVYCSNSDIRLSNSTFKFNQTDTRNQIGIDCSTVNYGCTITDSSKDVKYVCTPPTDSNGDDDDSKDNGDHGKLTTGQKVAIAFGVIGGVFLIVIVAILIARKVKKSGEYKPIGL</sequence>
<evidence type="ECO:0000313" key="4">
    <source>
        <dbReference type="Proteomes" id="UP001344447"/>
    </source>
</evidence>
<comment type="caution">
    <text evidence="3">The sequence shown here is derived from an EMBL/GenBank/DDBJ whole genome shotgun (WGS) entry which is preliminary data.</text>
</comment>
<dbReference type="SUPFAM" id="SSF51126">
    <property type="entry name" value="Pectin lyase-like"/>
    <property type="match status" value="2"/>
</dbReference>
<name>A0AAN7U5U0_9MYCE</name>
<reference evidence="3 4" key="1">
    <citation type="submission" date="2023-11" db="EMBL/GenBank/DDBJ databases">
        <title>Dfirmibasis_genome.</title>
        <authorList>
            <person name="Edelbroek B."/>
            <person name="Kjellin J."/>
            <person name="Jerlstrom-Hultqvist J."/>
            <person name="Soderbom F."/>
        </authorList>
    </citation>
    <scope>NUCLEOTIDE SEQUENCE [LARGE SCALE GENOMIC DNA]</scope>
    <source>
        <strain evidence="3 4">TNS-C-14</strain>
    </source>
</reference>
<dbReference type="Proteomes" id="UP001344447">
    <property type="component" value="Unassembled WGS sequence"/>
</dbReference>
<protein>
    <submittedName>
        <fullName evidence="3">Uncharacterized protein</fullName>
    </submittedName>
</protein>
<keyword evidence="4" id="KW-1185">Reference proteome</keyword>
<gene>
    <name evidence="3" type="ORF">RB653_004107</name>
</gene>
<evidence type="ECO:0000256" key="1">
    <source>
        <dbReference type="SAM" id="Phobius"/>
    </source>
</evidence>
<dbReference type="AlphaFoldDB" id="A0AAN7U5U0"/>
<dbReference type="PANTHER" id="PTHR31318">
    <property type="entry name" value="EXPRESSED PROTEIN-RELATED"/>
    <property type="match status" value="1"/>
</dbReference>